<organism evidence="3 4">
    <name type="scientific">Candidatus Roizmanbacteria bacterium RIFCSPLOWO2_01_FULL_40_42</name>
    <dbReference type="NCBI Taxonomy" id="1802066"/>
    <lineage>
        <taxon>Bacteria</taxon>
        <taxon>Candidatus Roizmaniibacteriota</taxon>
    </lineage>
</organism>
<dbReference type="PROSITE" id="PS00924">
    <property type="entry name" value="ASP_GLU_RACEMASE_2"/>
    <property type="match status" value="1"/>
</dbReference>
<dbReference type="PANTHER" id="PTHR21198:SF7">
    <property type="entry name" value="ASPARTATE-GLUTAMATE RACEMASE FAMILY"/>
    <property type="match status" value="1"/>
</dbReference>
<evidence type="ECO:0000256" key="2">
    <source>
        <dbReference type="ARBA" id="ARBA00023235"/>
    </source>
</evidence>
<dbReference type="GO" id="GO:0047661">
    <property type="term" value="F:amino-acid racemase activity"/>
    <property type="evidence" value="ECO:0007669"/>
    <property type="project" value="InterPro"/>
</dbReference>
<dbReference type="Gene3D" id="3.40.50.1860">
    <property type="match status" value="2"/>
</dbReference>
<name>A0A1F7J5G8_9BACT</name>
<evidence type="ECO:0000256" key="1">
    <source>
        <dbReference type="ARBA" id="ARBA00007847"/>
    </source>
</evidence>
<dbReference type="SUPFAM" id="SSF53681">
    <property type="entry name" value="Aspartate/glutamate racemase"/>
    <property type="match status" value="2"/>
</dbReference>
<dbReference type="Proteomes" id="UP000178558">
    <property type="component" value="Unassembled WGS sequence"/>
</dbReference>
<dbReference type="InterPro" id="IPR015942">
    <property type="entry name" value="Asp/Glu/hydantoin_racemase"/>
</dbReference>
<evidence type="ECO:0000313" key="4">
    <source>
        <dbReference type="Proteomes" id="UP000178558"/>
    </source>
</evidence>
<dbReference type="PANTHER" id="PTHR21198">
    <property type="entry name" value="GLUTAMATE RACEMASE"/>
    <property type="match status" value="1"/>
</dbReference>
<dbReference type="InterPro" id="IPR004380">
    <property type="entry name" value="Asp_race"/>
</dbReference>
<evidence type="ECO:0000313" key="3">
    <source>
        <dbReference type="EMBL" id="OGK50855.1"/>
    </source>
</evidence>
<dbReference type="AlphaFoldDB" id="A0A1F7J5G8"/>
<gene>
    <name evidence="3" type="ORF">A3B50_01080</name>
</gene>
<dbReference type="EMBL" id="MGAQ01000010">
    <property type="protein sequence ID" value="OGK50855.1"/>
    <property type="molecule type" value="Genomic_DNA"/>
</dbReference>
<dbReference type="InterPro" id="IPR001920">
    <property type="entry name" value="Asp/Glu_race"/>
</dbReference>
<accession>A0A1F7J5G8</accession>
<proteinExistence type="inferred from homology"/>
<comment type="caution">
    <text evidence="3">The sequence shown here is derived from an EMBL/GenBank/DDBJ whole genome shotgun (WGS) entry which is preliminary data.</text>
</comment>
<evidence type="ECO:0008006" key="5">
    <source>
        <dbReference type="Google" id="ProtNLM"/>
    </source>
</evidence>
<dbReference type="InterPro" id="IPR033134">
    <property type="entry name" value="Asp/Glu_racemase_AS_2"/>
</dbReference>
<reference evidence="3 4" key="1">
    <citation type="journal article" date="2016" name="Nat. Commun.">
        <title>Thousands of microbial genomes shed light on interconnected biogeochemical processes in an aquifer system.</title>
        <authorList>
            <person name="Anantharaman K."/>
            <person name="Brown C.T."/>
            <person name="Hug L.A."/>
            <person name="Sharon I."/>
            <person name="Castelle C.J."/>
            <person name="Probst A.J."/>
            <person name="Thomas B.C."/>
            <person name="Singh A."/>
            <person name="Wilkins M.J."/>
            <person name="Karaoz U."/>
            <person name="Brodie E.L."/>
            <person name="Williams K.H."/>
            <person name="Hubbard S.S."/>
            <person name="Banfield J.F."/>
        </authorList>
    </citation>
    <scope>NUCLEOTIDE SEQUENCE [LARGE SCALE GENOMIC DNA]</scope>
</reference>
<sequence>MGPQASNELYRLLIEKSISQYGAKADQDFPEILIYSLAAPDIISNGTNFGKTVDLLRSIIQKVQVFEPGSISIACNTAHLFVKDLKSKLGNEFVSLIETVIDSVKDKNLSKVGVIATPVTLDTGLYQRELIRAGIIPITPDVNQRKMIDGVIRAVLAGKVKKSDIRTLKKTAELLKNKGAEGIILGCTELPLVFPKRFNVPVFNSLEILADRLLKDYFNNIN</sequence>
<dbReference type="NCBIfam" id="TIGR00035">
    <property type="entry name" value="asp_race"/>
    <property type="match status" value="1"/>
</dbReference>
<comment type="similarity">
    <text evidence="1">Belongs to the aspartate/glutamate racemases family.</text>
</comment>
<keyword evidence="2" id="KW-0413">Isomerase</keyword>
<dbReference type="Pfam" id="PF01177">
    <property type="entry name" value="Asp_Glu_race"/>
    <property type="match status" value="1"/>
</dbReference>
<protein>
    <recommendedName>
        <fullName evidence="5">Aspartate racemase</fullName>
    </recommendedName>
</protein>